<sequence>MVHSAAKLKRMCKEVSSSFSSVEAKSNVSGRGSNDFWDFCSERADHSTKEGQLTKPTLNRKRQKTSHLSEILERVNALLENETTDISAAQEDTWNEQRIFIQEQRTAQKLTTLYSRLDRNDVVTKKLLVQRQEFIAQGLGAAESGEALAVQQQKKQTLKLHISELECELMHGVH</sequence>
<name>A0A225WPN3_9STRA</name>
<evidence type="ECO:0000313" key="1">
    <source>
        <dbReference type="EMBL" id="OWZ19514.1"/>
    </source>
</evidence>
<dbReference type="Proteomes" id="UP000198211">
    <property type="component" value="Unassembled WGS sequence"/>
</dbReference>
<organism evidence="1 2">
    <name type="scientific">Phytophthora megakarya</name>
    <dbReference type="NCBI Taxonomy" id="4795"/>
    <lineage>
        <taxon>Eukaryota</taxon>
        <taxon>Sar</taxon>
        <taxon>Stramenopiles</taxon>
        <taxon>Oomycota</taxon>
        <taxon>Peronosporomycetes</taxon>
        <taxon>Peronosporales</taxon>
        <taxon>Peronosporaceae</taxon>
        <taxon>Phytophthora</taxon>
    </lineage>
</organism>
<dbReference type="OrthoDB" id="129393at2759"/>
<keyword evidence="2" id="KW-1185">Reference proteome</keyword>
<dbReference type="EMBL" id="NBNE01000435">
    <property type="protein sequence ID" value="OWZ19514.1"/>
    <property type="molecule type" value="Genomic_DNA"/>
</dbReference>
<protein>
    <submittedName>
        <fullName evidence="1">Uncharacterized protein</fullName>
    </submittedName>
</protein>
<accession>A0A225WPN3</accession>
<comment type="caution">
    <text evidence="1">The sequence shown here is derived from an EMBL/GenBank/DDBJ whole genome shotgun (WGS) entry which is preliminary data.</text>
</comment>
<gene>
    <name evidence="1" type="ORF">PHMEG_0006249</name>
</gene>
<proteinExistence type="predicted"/>
<dbReference type="AlphaFoldDB" id="A0A225WPN3"/>
<evidence type="ECO:0000313" key="2">
    <source>
        <dbReference type="Proteomes" id="UP000198211"/>
    </source>
</evidence>
<reference evidence="2" key="1">
    <citation type="submission" date="2017-03" db="EMBL/GenBank/DDBJ databases">
        <title>Phytopthora megakarya and P. palmivora, two closely related causual agents of cacao black pod achieved similar genome size and gene model numbers by different mechanisms.</title>
        <authorList>
            <person name="Ali S."/>
            <person name="Shao J."/>
            <person name="Larry D.J."/>
            <person name="Kronmiller B."/>
            <person name="Shen D."/>
            <person name="Strem M.D."/>
            <person name="Melnick R.L."/>
            <person name="Guiltinan M.J."/>
            <person name="Tyler B.M."/>
            <person name="Meinhardt L.W."/>
            <person name="Bailey B.A."/>
        </authorList>
    </citation>
    <scope>NUCLEOTIDE SEQUENCE [LARGE SCALE GENOMIC DNA]</scope>
    <source>
        <strain evidence="2">zdho120</strain>
    </source>
</reference>